<evidence type="ECO:0000313" key="4">
    <source>
        <dbReference type="Proteomes" id="UP000254405"/>
    </source>
</evidence>
<evidence type="ECO:0000313" key="3">
    <source>
        <dbReference type="EMBL" id="STI78493.1"/>
    </source>
</evidence>
<proteinExistence type="predicted"/>
<dbReference type="PANTHER" id="PTHR30386:SF28">
    <property type="entry name" value="EXPORTED PROTEIN"/>
    <property type="match status" value="1"/>
</dbReference>
<dbReference type="AlphaFoldDB" id="A0A376TNW3"/>
<feature type="coiled-coil region" evidence="1">
    <location>
        <begin position="134"/>
        <end position="161"/>
    </location>
</feature>
<name>A0A376TNW3_ECOLX</name>
<gene>
    <name evidence="3" type="ORF">NCTC8985_03822</name>
</gene>
<evidence type="ECO:0000256" key="1">
    <source>
        <dbReference type="SAM" id="Coils"/>
    </source>
</evidence>
<keyword evidence="1" id="KW-0175">Coiled coil</keyword>
<sequence>MIERGGYPLLKSMQDFIEKNHRSNFGDVIIATTFSQRAITVCSVIIFICIILFMSFAEYTQKRNVNGIVYPDKGIISIKSKQSGTLSALYIKSGDFINSGEKLLAIDASSSTHYFKNNEESYREMFSKLRSISSRETQDNITDLEAKKKLTEEQVIQTKNSIAIMERQIRLLNAAIHSQQISFSKIQDAYKKRYVSDVEKNNAEMQLIDKKMQLQSLNNEFPPKRDKL</sequence>
<dbReference type="Proteomes" id="UP000254405">
    <property type="component" value="Unassembled WGS sequence"/>
</dbReference>
<keyword evidence="2" id="KW-1133">Transmembrane helix</keyword>
<evidence type="ECO:0000256" key="2">
    <source>
        <dbReference type="SAM" id="Phobius"/>
    </source>
</evidence>
<reference evidence="3 4" key="1">
    <citation type="submission" date="2018-06" db="EMBL/GenBank/DDBJ databases">
        <authorList>
            <consortium name="Pathogen Informatics"/>
            <person name="Doyle S."/>
        </authorList>
    </citation>
    <scope>NUCLEOTIDE SEQUENCE [LARGE SCALE GENOMIC DNA]</scope>
    <source>
        <strain evidence="3 4">NCTC8985</strain>
    </source>
</reference>
<protein>
    <submittedName>
        <fullName evidence="3">Type I secretion membrane fusion protein, HlyD family</fullName>
    </submittedName>
</protein>
<dbReference type="EMBL" id="UGCO01000001">
    <property type="protein sequence ID" value="STI78493.1"/>
    <property type="molecule type" value="Genomic_DNA"/>
</dbReference>
<dbReference type="InterPro" id="IPR050739">
    <property type="entry name" value="MFP"/>
</dbReference>
<keyword evidence="2" id="KW-0812">Transmembrane</keyword>
<dbReference type="PANTHER" id="PTHR30386">
    <property type="entry name" value="MEMBRANE FUSION SUBUNIT OF EMRAB-TOLC MULTIDRUG EFFLUX PUMP"/>
    <property type="match status" value="1"/>
</dbReference>
<organism evidence="3 4">
    <name type="scientific">Escherichia coli</name>
    <dbReference type="NCBI Taxonomy" id="562"/>
    <lineage>
        <taxon>Bacteria</taxon>
        <taxon>Pseudomonadati</taxon>
        <taxon>Pseudomonadota</taxon>
        <taxon>Gammaproteobacteria</taxon>
        <taxon>Enterobacterales</taxon>
        <taxon>Enterobacteriaceae</taxon>
        <taxon>Escherichia</taxon>
    </lineage>
</organism>
<accession>A0A376TNW3</accession>
<keyword evidence="2" id="KW-0472">Membrane</keyword>
<feature type="transmembrane region" description="Helical" evidence="2">
    <location>
        <begin position="38"/>
        <end position="57"/>
    </location>
</feature>